<dbReference type="Gene3D" id="3.30.70.270">
    <property type="match status" value="1"/>
</dbReference>
<gene>
    <name evidence="2" type="ORF">ACFQO8_00605</name>
</gene>
<dbReference type="InterPro" id="IPR050469">
    <property type="entry name" value="Diguanylate_Cyclase"/>
</dbReference>
<sequence length="299" mass="34624">MTLFFLGILVGCLIVLWLHKRQRLHPQTLSFMHFGNQTKDVIYIFETKPMWRFRYISPSLDLYLGEGTVMRSYADAQECFRRIHPDDRRLLLDKVMGRVDYEEAILQRWRTNEGTYVWFEEYTTPIYEDGQIVAVQGVIRNIEAAMTERERLLYESRHDSLTGVFNRRAFEETIGQAEGVTDVGIIVLDVNDLKIVNDEEGHSAGDCLLKRVGSLLQTIEPSVYRIGGDEFVLFLQMMSEEACKKMVCKIETTCRKEGISVAIGLAWASCPESIEVLWQEADDAMYEQKQQQKRDLLDV</sequence>
<evidence type="ECO:0000313" key="2">
    <source>
        <dbReference type="EMBL" id="MFC7388618.1"/>
    </source>
</evidence>
<dbReference type="SUPFAM" id="SSF55073">
    <property type="entry name" value="Nucleotide cyclase"/>
    <property type="match status" value="1"/>
</dbReference>
<protein>
    <submittedName>
        <fullName evidence="2">Sensor domain-containing diguanylate cyclase</fullName>
        <ecNumber evidence="2">2.7.7.65</ecNumber>
    </submittedName>
</protein>
<dbReference type="Pfam" id="PF00990">
    <property type="entry name" value="GGDEF"/>
    <property type="match status" value="1"/>
</dbReference>
<dbReference type="Gene3D" id="3.30.450.20">
    <property type="entry name" value="PAS domain"/>
    <property type="match status" value="1"/>
</dbReference>
<dbReference type="NCBIfam" id="TIGR00254">
    <property type="entry name" value="GGDEF"/>
    <property type="match status" value="1"/>
</dbReference>
<name>A0ABW2PGJ3_9BACL</name>
<feature type="domain" description="GGDEF" evidence="1">
    <location>
        <begin position="181"/>
        <end position="299"/>
    </location>
</feature>
<dbReference type="SUPFAM" id="SSF55785">
    <property type="entry name" value="PYP-like sensor domain (PAS domain)"/>
    <property type="match status" value="1"/>
</dbReference>
<dbReference type="InterPro" id="IPR029787">
    <property type="entry name" value="Nucleotide_cyclase"/>
</dbReference>
<accession>A0ABW2PGJ3</accession>
<dbReference type="CDD" id="cd01949">
    <property type="entry name" value="GGDEF"/>
    <property type="match status" value="1"/>
</dbReference>
<dbReference type="InterPro" id="IPR013655">
    <property type="entry name" value="PAS_fold_3"/>
</dbReference>
<dbReference type="Proteomes" id="UP001596439">
    <property type="component" value="Unassembled WGS sequence"/>
</dbReference>
<dbReference type="SMART" id="SM00267">
    <property type="entry name" value="GGDEF"/>
    <property type="match status" value="1"/>
</dbReference>
<evidence type="ECO:0000313" key="3">
    <source>
        <dbReference type="Proteomes" id="UP001596439"/>
    </source>
</evidence>
<keyword evidence="3" id="KW-1185">Reference proteome</keyword>
<dbReference type="InterPro" id="IPR043128">
    <property type="entry name" value="Rev_trsase/Diguanyl_cyclase"/>
</dbReference>
<dbReference type="InterPro" id="IPR000160">
    <property type="entry name" value="GGDEF_dom"/>
</dbReference>
<dbReference type="PANTHER" id="PTHR45138">
    <property type="entry name" value="REGULATORY COMPONENTS OF SENSORY TRANSDUCTION SYSTEM"/>
    <property type="match status" value="1"/>
</dbReference>
<comment type="caution">
    <text evidence="2">The sequence shown here is derived from an EMBL/GenBank/DDBJ whole genome shotgun (WGS) entry which is preliminary data.</text>
</comment>
<organism evidence="2 3">
    <name type="scientific">Exiguobacterium aestuarii</name>
    <dbReference type="NCBI Taxonomy" id="273527"/>
    <lineage>
        <taxon>Bacteria</taxon>
        <taxon>Bacillati</taxon>
        <taxon>Bacillota</taxon>
        <taxon>Bacilli</taxon>
        <taxon>Bacillales</taxon>
        <taxon>Bacillales Family XII. Incertae Sedis</taxon>
        <taxon>Exiguobacterium</taxon>
    </lineage>
</organism>
<dbReference type="PANTHER" id="PTHR45138:SF9">
    <property type="entry name" value="DIGUANYLATE CYCLASE DGCM-RELATED"/>
    <property type="match status" value="1"/>
</dbReference>
<evidence type="ECO:0000259" key="1">
    <source>
        <dbReference type="PROSITE" id="PS50887"/>
    </source>
</evidence>
<dbReference type="PROSITE" id="PS50887">
    <property type="entry name" value="GGDEF"/>
    <property type="match status" value="1"/>
</dbReference>
<dbReference type="InterPro" id="IPR035965">
    <property type="entry name" value="PAS-like_dom_sf"/>
</dbReference>
<dbReference type="EMBL" id="JBHTCE010000001">
    <property type="protein sequence ID" value="MFC7388618.1"/>
    <property type="molecule type" value="Genomic_DNA"/>
</dbReference>
<proteinExistence type="predicted"/>
<keyword evidence="2" id="KW-0548">Nucleotidyltransferase</keyword>
<dbReference type="EC" id="2.7.7.65" evidence="2"/>
<reference evidence="3" key="1">
    <citation type="journal article" date="2019" name="Int. J. Syst. Evol. Microbiol.">
        <title>The Global Catalogue of Microorganisms (GCM) 10K type strain sequencing project: providing services to taxonomists for standard genome sequencing and annotation.</title>
        <authorList>
            <consortium name="The Broad Institute Genomics Platform"/>
            <consortium name="The Broad Institute Genome Sequencing Center for Infectious Disease"/>
            <person name="Wu L."/>
            <person name="Ma J."/>
        </authorList>
    </citation>
    <scope>NUCLEOTIDE SEQUENCE [LARGE SCALE GENOMIC DNA]</scope>
    <source>
        <strain evidence="3">CCUG 55590</strain>
    </source>
</reference>
<dbReference type="RefSeq" id="WP_214786026.1">
    <property type="nucleotide sequence ID" value="NZ_JANIEL010000030.1"/>
</dbReference>
<keyword evidence="2" id="KW-0808">Transferase</keyword>
<dbReference type="Pfam" id="PF08447">
    <property type="entry name" value="PAS_3"/>
    <property type="match status" value="1"/>
</dbReference>
<dbReference type="GO" id="GO:0052621">
    <property type="term" value="F:diguanylate cyclase activity"/>
    <property type="evidence" value="ECO:0007669"/>
    <property type="project" value="UniProtKB-EC"/>
</dbReference>